<dbReference type="EMBL" id="MN228696">
    <property type="protein sequence ID" value="QEP29867.1"/>
    <property type="molecule type" value="Genomic_DNA"/>
</dbReference>
<sequence length="139" mass="15010">MAILPSDIANFGFGSQQQNAYLQSPQFQANTTYGNLIGADPSQFNVGGTGSGGFGGLMSLDGLKLIGGGLSTIGNLWNAFQAQKLARDSFNFQKNFANKNLANQIQSYNTALEDRARSRGFTEGQSQDQIDSYIDKNRL</sequence>
<keyword evidence="3" id="KW-1185">Reference proteome</keyword>
<protein>
    <submittedName>
        <fullName evidence="2">Uncharacterized protein</fullName>
    </submittedName>
</protein>
<evidence type="ECO:0000313" key="2">
    <source>
        <dbReference type="EMBL" id="QEP29867.1"/>
    </source>
</evidence>
<organism evidence="2 3">
    <name type="scientific">Sinorhizobium phage ort11</name>
    <dbReference type="NCBI Taxonomy" id="2599764"/>
    <lineage>
        <taxon>Viruses</taxon>
        <taxon>Duplodnaviria</taxon>
        <taxon>Heunggongvirae</taxon>
        <taxon>Uroviricota</taxon>
        <taxon>Caudoviricetes</taxon>
        <taxon>Schitoviridae</taxon>
        <taxon>Huelvavirus</taxon>
        <taxon>Huelvavirus ort11</taxon>
    </lineage>
</organism>
<dbReference type="Proteomes" id="UP000322838">
    <property type="component" value="Segment"/>
</dbReference>
<feature type="region of interest" description="Disordered" evidence="1">
    <location>
        <begin position="117"/>
        <end position="139"/>
    </location>
</feature>
<name>A0A5C2H1D6_9CAUD</name>
<evidence type="ECO:0000313" key="3">
    <source>
        <dbReference type="Proteomes" id="UP000322838"/>
    </source>
</evidence>
<proteinExistence type="predicted"/>
<reference evidence="3" key="1">
    <citation type="submission" date="2019-07" db="EMBL/GenBank/DDBJ databases">
        <authorList>
            <person name="Cubo M.T."/>
            <person name="Espuny M.D.R."/>
            <person name="Balsanelli E."/>
        </authorList>
    </citation>
    <scope>NUCLEOTIDE SEQUENCE [LARGE SCALE GENOMIC DNA]</scope>
</reference>
<accession>A0A5C2H1D6</accession>
<evidence type="ECO:0000256" key="1">
    <source>
        <dbReference type="SAM" id="MobiDB-lite"/>
    </source>
</evidence>
<gene>
    <name evidence="2" type="ORF">Smphiort11_069</name>
</gene>